<feature type="region of interest" description="Disordered" evidence="1">
    <location>
        <begin position="286"/>
        <end position="313"/>
    </location>
</feature>
<evidence type="ECO:0000256" key="1">
    <source>
        <dbReference type="SAM" id="MobiDB-lite"/>
    </source>
</evidence>
<keyword evidence="4" id="KW-1185">Reference proteome</keyword>
<evidence type="ECO:0000313" key="3">
    <source>
        <dbReference type="EMBL" id="GGZ44735.1"/>
    </source>
</evidence>
<feature type="transmembrane region" description="Helical" evidence="2">
    <location>
        <begin position="110"/>
        <end position="129"/>
    </location>
</feature>
<protein>
    <submittedName>
        <fullName evidence="3">Uncharacterized protein</fullName>
    </submittedName>
</protein>
<reference evidence="3" key="2">
    <citation type="submission" date="2020-09" db="EMBL/GenBank/DDBJ databases">
        <authorList>
            <person name="Sun Q."/>
            <person name="Ohkuma M."/>
        </authorList>
    </citation>
    <scope>NUCLEOTIDE SEQUENCE</scope>
    <source>
        <strain evidence="3">JCM 4988</strain>
    </source>
</reference>
<proteinExistence type="predicted"/>
<feature type="compositionally biased region" description="Basic residues" evidence="1">
    <location>
        <begin position="216"/>
        <end position="231"/>
    </location>
</feature>
<reference evidence="3" key="1">
    <citation type="journal article" date="2014" name="Int. J. Syst. Evol. Microbiol.">
        <title>Complete genome sequence of Corynebacterium casei LMG S-19264T (=DSM 44701T), isolated from a smear-ripened cheese.</title>
        <authorList>
            <consortium name="US DOE Joint Genome Institute (JGI-PGF)"/>
            <person name="Walter F."/>
            <person name="Albersmeier A."/>
            <person name="Kalinowski J."/>
            <person name="Ruckert C."/>
        </authorList>
    </citation>
    <scope>NUCLEOTIDE SEQUENCE</scope>
    <source>
        <strain evidence="3">JCM 4988</strain>
    </source>
</reference>
<evidence type="ECO:0000313" key="4">
    <source>
        <dbReference type="Proteomes" id="UP000630936"/>
    </source>
</evidence>
<feature type="compositionally biased region" description="Polar residues" evidence="1">
    <location>
        <begin position="296"/>
        <end position="311"/>
    </location>
</feature>
<feature type="transmembrane region" description="Helical" evidence="2">
    <location>
        <begin position="175"/>
        <end position="195"/>
    </location>
</feature>
<dbReference type="AlphaFoldDB" id="A0A918UYK7"/>
<feature type="transmembrane region" description="Helical" evidence="2">
    <location>
        <begin position="82"/>
        <end position="104"/>
    </location>
</feature>
<feature type="region of interest" description="Disordered" evidence="1">
    <location>
        <begin position="28"/>
        <end position="48"/>
    </location>
</feature>
<feature type="transmembrane region" description="Helical" evidence="2">
    <location>
        <begin position="141"/>
        <end position="163"/>
    </location>
</feature>
<keyword evidence="2" id="KW-1133">Transmembrane helix</keyword>
<gene>
    <name evidence="3" type="ORF">GCM10010387_43810</name>
</gene>
<dbReference type="Proteomes" id="UP000630936">
    <property type="component" value="Unassembled WGS sequence"/>
</dbReference>
<feature type="region of interest" description="Disordered" evidence="1">
    <location>
        <begin position="208"/>
        <end position="231"/>
    </location>
</feature>
<keyword evidence="2" id="KW-0812">Transmembrane</keyword>
<dbReference type="EMBL" id="BMWG01000015">
    <property type="protein sequence ID" value="GGZ44735.1"/>
    <property type="molecule type" value="Genomic_DNA"/>
</dbReference>
<sequence>MSAPVDLRSERRADRVAEAEQRRLDAAAAEERRAVARREEDERAGRLKARRRADRVSARAARAERRAVRAGRLTPEYVYRRGTLALVVASGLGSLPAQVMHFVAISPMLLPLPFGLEGAAWVMAAGVAYADARHLPAWVRWLLRALVALFAGFAAWINYGYGLSLASGDDALSEVAARTVGLGLAAVTLLGPLVFEIRQWVSTLAADSDDHDAHERRRHDRTRRRHHRKVGRLADRLQSAAPYGTVDADTAWAHAWRIHTGTDEHGMTPDLHRRAVKSAAELTAARTPTTKHKKTAQVTAKGSGSDLQKSADSPLAVLPTPAVVESADRTPTVDLVKPTAPARAAVAAADPDRPRRVSGRVPRSARTTRPVRTLDTLLAEAREATADWSDDELTADKIRLTVRTSAERARTIRDTLTAERAKAAAAGEASGAVAS</sequence>
<evidence type="ECO:0000256" key="2">
    <source>
        <dbReference type="SAM" id="Phobius"/>
    </source>
</evidence>
<accession>A0A918UYK7</accession>
<organism evidence="3 4">
    <name type="scientific">Streptomyces inusitatus</name>
    <dbReference type="NCBI Taxonomy" id="68221"/>
    <lineage>
        <taxon>Bacteria</taxon>
        <taxon>Bacillati</taxon>
        <taxon>Actinomycetota</taxon>
        <taxon>Actinomycetes</taxon>
        <taxon>Kitasatosporales</taxon>
        <taxon>Streptomycetaceae</taxon>
        <taxon>Streptomyces</taxon>
    </lineage>
</organism>
<dbReference type="RefSeq" id="WP_190124877.1">
    <property type="nucleotide sequence ID" value="NZ_BMWG01000015.1"/>
</dbReference>
<feature type="compositionally biased region" description="Basic and acidic residues" evidence="1">
    <location>
        <begin position="28"/>
        <end position="45"/>
    </location>
</feature>
<name>A0A918UYK7_9ACTN</name>
<feature type="region of interest" description="Disordered" evidence="1">
    <location>
        <begin position="344"/>
        <end position="368"/>
    </location>
</feature>
<keyword evidence="2" id="KW-0472">Membrane</keyword>
<comment type="caution">
    <text evidence="3">The sequence shown here is derived from an EMBL/GenBank/DDBJ whole genome shotgun (WGS) entry which is preliminary data.</text>
</comment>